<dbReference type="AlphaFoldDB" id="A0A3N0J1V1"/>
<feature type="transmembrane region" description="Helical" evidence="4">
    <location>
        <begin position="304"/>
        <end position="325"/>
    </location>
</feature>
<feature type="transmembrane region" description="Helical" evidence="4">
    <location>
        <begin position="363"/>
        <end position="382"/>
    </location>
</feature>
<dbReference type="EMBL" id="QICC01000002">
    <property type="protein sequence ID" value="RNM43223.1"/>
    <property type="molecule type" value="Genomic_DNA"/>
</dbReference>
<dbReference type="PRINTS" id="PR00038">
    <property type="entry name" value="HTHLUXR"/>
</dbReference>
<dbReference type="InterPro" id="IPR036388">
    <property type="entry name" value="WH-like_DNA-bd_sf"/>
</dbReference>
<dbReference type="PROSITE" id="PS50043">
    <property type="entry name" value="HTH_LUXR_2"/>
    <property type="match status" value="1"/>
</dbReference>
<feature type="transmembrane region" description="Helical" evidence="4">
    <location>
        <begin position="176"/>
        <end position="195"/>
    </location>
</feature>
<dbReference type="Proteomes" id="UP000270112">
    <property type="component" value="Unassembled WGS sequence"/>
</dbReference>
<dbReference type="EMBL" id="PPTT01000003">
    <property type="protein sequence ID" value="RDB71056.1"/>
    <property type="molecule type" value="Genomic_DNA"/>
</dbReference>
<keyword evidence="4" id="KW-1133">Transmembrane helix</keyword>
<feature type="transmembrane region" description="Helical" evidence="4">
    <location>
        <begin position="122"/>
        <end position="140"/>
    </location>
</feature>
<sequence>MRASAGGGCVEHTEKQGFVDRWKTVLLRVAAIPFVFFGVGLYRAWLATFFRYDAFPTISVFDYFLFEGAIGIASLALAFAARRITPLWANRTAVMLTGACMVGGSALIVVACFFVPLPALKVVGLLAAGGGLGSLILMWAEFYGSLNPMRVALYHALAIAVGEVVKWLFLGMSVPYLAFFSVVLPLVCLACVRSSMRRLPERDLPPAMKEGDPKTIPWKPILLMAVCTFAGGFGALPTQLLVPGNVLGALFVTVLVFFGVLSASRWFNFDTIYQLAFPLFIVGFLFVMPTFGTNAQIMALCYDAGYTMLSMYIMIVMSNITYRFGVNAVWINGIERGIRYVVELLGWLVFAGASANLGDELTSMLYGIVAVAVVLTFLVIFFTERGLSAKWGIVLKDDGLENASSEGRLAIRVSDLSRAFNLSPREEEVLQLIAQRNTVAEIEEVLYVSQGTVKAHINHIYRKFDIHSKTELFELLDDVEKPVRKTRRPAATVDDEEGLTA</sequence>
<evidence type="ECO:0000256" key="2">
    <source>
        <dbReference type="ARBA" id="ARBA00023125"/>
    </source>
</evidence>
<reference evidence="7" key="3">
    <citation type="journal article" date="2019" name="Microbiol. Resour. Announc.">
        <title>Draft Genome Sequences of Type Strains of Gordonibacter faecihominis, Paraeggerthella hongkongensis, Parvibacter caecicola,Slackia equolifaciens, Slackia faecicanis, and Slackia isoflavoniconvertens.</title>
        <authorList>
            <person name="Danylec N."/>
            <person name="Stoll D.A."/>
            <person name="Dotsch A."/>
            <person name="Huch M."/>
        </authorList>
    </citation>
    <scope>NUCLEOTIDE SEQUENCE</scope>
    <source>
        <strain evidence="7">DSM 16107</strain>
    </source>
</reference>
<dbReference type="SMART" id="SM00421">
    <property type="entry name" value="HTH_LUXR"/>
    <property type="match status" value="1"/>
</dbReference>
<dbReference type="OrthoDB" id="3170096at2"/>
<feature type="transmembrane region" description="Helical" evidence="4">
    <location>
        <begin position="275"/>
        <end position="292"/>
    </location>
</feature>
<keyword evidence="2" id="KW-0238">DNA-binding</keyword>
<feature type="domain" description="HTH luxR-type" evidence="5">
    <location>
        <begin position="415"/>
        <end position="480"/>
    </location>
</feature>
<dbReference type="InterPro" id="IPR000792">
    <property type="entry name" value="Tscrpt_reg_LuxR_C"/>
</dbReference>
<dbReference type="SUPFAM" id="SSF46894">
    <property type="entry name" value="C-terminal effector domain of the bipartite response regulators"/>
    <property type="match status" value="1"/>
</dbReference>
<protein>
    <submittedName>
        <fullName evidence="7">LuxR family transcriptional regulator</fullName>
    </submittedName>
</protein>
<reference evidence="6 8" key="1">
    <citation type="journal article" date="2018" name="Elife">
        <title>Discovery and characterization of a prevalent human gut bacterial enzyme sufficient for the inactivation of a family of plant toxins.</title>
        <authorList>
            <person name="Koppel N."/>
            <person name="Bisanz J.E."/>
            <person name="Pandelia M.E."/>
            <person name="Turnbaugh P.J."/>
            <person name="Balskus E.P."/>
        </authorList>
    </citation>
    <scope>NUCLEOTIDE SEQUENCE [LARGE SCALE GENOMIC DNA]</scope>
    <source>
        <strain evidence="6 8">DSM 16107</strain>
    </source>
</reference>
<evidence type="ECO:0000256" key="4">
    <source>
        <dbReference type="SAM" id="Phobius"/>
    </source>
</evidence>
<keyword evidence="8" id="KW-1185">Reference proteome</keyword>
<accession>A0A3N0J1V1</accession>
<feature type="transmembrane region" description="Helical" evidence="4">
    <location>
        <begin position="337"/>
        <end position="357"/>
    </location>
</feature>
<evidence type="ECO:0000259" key="5">
    <source>
        <dbReference type="PROSITE" id="PS50043"/>
    </source>
</evidence>
<gene>
    <name evidence="6" type="ORF">C1876_02115</name>
    <name evidence="7" type="ORF">DMP09_00730</name>
</gene>
<evidence type="ECO:0000313" key="7">
    <source>
        <dbReference type="EMBL" id="RNM43223.1"/>
    </source>
</evidence>
<name>A0A3N0J1V1_9ACTN</name>
<dbReference type="PANTHER" id="PTHR44688">
    <property type="entry name" value="DNA-BINDING TRANSCRIPTIONAL ACTIVATOR DEVR_DOSR"/>
    <property type="match status" value="1"/>
</dbReference>
<keyword evidence="4" id="KW-0472">Membrane</keyword>
<dbReference type="Pfam" id="PF00196">
    <property type="entry name" value="GerE"/>
    <property type="match status" value="1"/>
</dbReference>
<dbReference type="PANTHER" id="PTHR44688:SF16">
    <property type="entry name" value="DNA-BINDING TRANSCRIPTIONAL ACTIVATOR DEVR_DOSR"/>
    <property type="match status" value="1"/>
</dbReference>
<organism evidence="7 9">
    <name type="scientific">Eggerthella sinensis</name>
    <dbReference type="NCBI Taxonomy" id="242230"/>
    <lineage>
        <taxon>Bacteria</taxon>
        <taxon>Bacillati</taxon>
        <taxon>Actinomycetota</taxon>
        <taxon>Coriobacteriia</taxon>
        <taxon>Eggerthellales</taxon>
        <taxon>Eggerthellaceae</taxon>
        <taxon>Eggerthella</taxon>
    </lineage>
</organism>
<feature type="transmembrane region" description="Helical" evidence="4">
    <location>
        <begin position="25"/>
        <end position="43"/>
    </location>
</feature>
<evidence type="ECO:0000313" key="6">
    <source>
        <dbReference type="EMBL" id="RDB71056.1"/>
    </source>
</evidence>
<comment type="caution">
    <text evidence="7">The sequence shown here is derived from an EMBL/GenBank/DDBJ whole genome shotgun (WGS) entry which is preliminary data.</text>
</comment>
<reference evidence="9" key="2">
    <citation type="submission" date="2018-05" db="EMBL/GenBank/DDBJ databases">
        <title>Genome Sequencing of selected type strains of the family Eggerthellaceae.</title>
        <authorList>
            <person name="Danylec N."/>
            <person name="Stoll D.A."/>
            <person name="Doetsch A."/>
            <person name="Huch M."/>
        </authorList>
    </citation>
    <scope>NUCLEOTIDE SEQUENCE [LARGE SCALE GENOMIC DNA]</scope>
    <source>
        <strain evidence="9">DSM 16107</strain>
    </source>
</reference>
<keyword evidence="1" id="KW-0805">Transcription regulation</keyword>
<dbReference type="GO" id="GO:0003677">
    <property type="term" value="F:DNA binding"/>
    <property type="evidence" value="ECO:0007669"/>
    <property type="project" value="UniProtKB-KW"/>
</dbReference>
<feature type="transmembrane region" description="Helical" evidence="4">
    <location>
        <begin position="93"/>
        <end position="116"/>
    </location>
</feature>
<keyword evidence="4" id="KW-0812">Transmembrane</keyword>
<evidence type="ECO:0000256" key="3">
    <source>
        <dbReference type="ARBA" id="ARBA00023163"/>
    </source>
</evidence>
<dbReference type="CDD" id="cd06170">
    <property type="entry name" value="LuxR_C_like"/>
    <property type="match status" value="1"/>
</dbReference>
<evidence type="ECO:0000256" key="1">
    <source>
        <dbReference type="ARBA" id="ARBA00023015"/>
    </source>
</evidence>
<feature type="transmembrane region" description="Helical" evidence="4">
    <location>
        <begin position="63"/>
        <end position="81"/>
    </location>
</feature>
<dbReference type="Gene3D" id="1.10.10.10">
    <property type="entry name" value="Winged helix-like DNA-binding domain superfamily/Winged helix DNA-binding domain"/>
    <property type="match status" value="1"/>
</dbReference>
<keyword evidence="3" id="KW-0804">Transcription</keyword>
<dbReference type="GO" id="GO:0006355">
    <property type="term" value="P:regulation of DNA-templated transcription"/>
    <property type="evidence" value="ECO:0007669"/>
    <property type="project" value="InterPro"/>
</dbReference>
<feature type="transmembrane region" description="Helical" evidence="4">
    <location>
        <begin position="216"/>
        <end position="236"/>
    </location>
</feature>
<evidence type="ECO:0000313" key="9">
    <source>
        <dbReference type="Proteomes" id="UP000270112"/>
    </source>
</evidence>
<dbReference type="Proteomes" id="UP000253817">
    <property type="component" value="Unassembled WGS sequence"/>
</dbReference>
<evidence type="ECO:0000313" key="8">
    <source>
        <dbReference type="Proteomes" id="UP000253817"/>
    </source>
</evidence>
<feature type="transmembrane region" description="Helical" evidence="4">
    <location>
        <begin position="152"/>
        <end position="170"/>
    </location>
</feature>
<dbReference type="InterPro" id="IPR016032">
    <property type="entry name" value="Sig_transdc_resp-reg_C-effctor"/>
</dbReference>
<proteinExistence type="predicted"/>
<feature type="transmembrane region" description="Helical" evidence="4">
    <location>
        <begin position="242"/>
        <end position="263"/>
    </location>
</feature>